<accession>A0A8E2B618</accession>
<proteinExistence type="predicted"/>
<accession>A0A2N3WSH4</accession>
<name>A0A2N3WSH4_9PSEU</name>
<evidence type="ECO:0000313" key="5">
    <source>
        <dbReference type="Proteomes" id="UP000550260"/>
    </source>
</evidence>
<dbReference type="OrthoDB" id="5194813at2"/>
<feature type="compositionally biased region" description="Basic and acidic residues" evidence="1">
    <location>
        <begin position="51"/>
        <end position="66"/>
    </location>
</feature>
<evidence type="ECO:0000313" key="2">
    <source>
        <dbReference type="EMBL" id="MBB2502501.1"/>
    </source>
</evidence>
<keyword evidence="4" id="KW-1185">Reference proteome</keyword>
<evidence type="ECO:0000313" key="4">
    <source>
        <dbReference type="Proteomes" id="UP000233750"/>
    </source>
</evidence>
<evidence type="ECO:0000256" key="1">
    <source>
        <dbReference type="SAM" id="MobiDB-lite"/>
    </source>
</evidence>
<feature type="region of interest" description="Disordered" evidence="1">
    <location>
        <begin position="20"/>
        <end position="78"/>
    </location>
</feature>
<evidence type="ECO:0000313" key="3">
    <source>
        <dbReference type="EMBL" id="PKV96810.1"/>
    </source>
</evidence>
<feature type="compositionally biased region" description="Basic residues" evidence="1">
    <location>
        <begin position="37"/>
        <end position="49"/>
    </location>
</feature>
<dbReference type="RefSeq" id="WP_101439613.1">
    <property type="nucleotide sequence ID" value="NZ_JACJHR010000039.1"/>
</dbReference>
<dbReference type="Pfam" id="PF09954">
    <property type="entry name" value="DUF2188"/>
    <property type="match status" value="1"/>
</dbReference>
<dbReference type="EMBL" id="JACJHR010000039">
    <property type="protein sequence ID" value="MBB2502501.1"/>
    <property type="molecule type" value="Genomic_DNA"/>
</dbReference>
<gene>
    <name evidence="3" type="ORF">ATK30_7773</name>
    <name evidence="2" type="ORF">H5411_25600</name>
</gene>
<dbReference type="AlphaFoldDB" id="A0A2N3WSH4"/>
<dbReference type="EMBL" id="PJMY01000003">
    <property type="protein sequence ID" value="PKV96810.1"/>
    <property type="molecule type" value="Genomic_DNA"/>
</dbReference>
<organism evidence="3 4">
    <name type="scientific">Amycolatopsis echigonensis</name>
    <dbReference type="NCBI Taxonomy" id="2576905"/>
    <lineage>
        <taxon>Bacteria</taxon>
        <taxon>Bacillati</taxon>
        <taxon>Actinomycetota</taxon>
        <taxon>Actinomycetes</taxon>
        <taxon>Pseudonocardiales</taxon>
        <taxon>Pseudonocardiaceae</taxon>
        <taxon>Amycolatopsis</taxon>
    </lineage>
</organism>
<dbReference type="Proteomes" id="UP000550260">
    <property type="component" value="Unassembled WGS sequence"/>
</dbReference>
<comment type="caution">
    <text evidence="3">The sequence shown here is derived from an EMBL/GenBank/DDBJ whole genome shotgun (WGS) entry which is preliminary data.</text>
</comment>
<sequence>MDGDVETLYENQLWKNRVEGHQRAANTTKSREEAVKTGRHMAKARRSVHIVRTEDGKVASRDDYRTSRRGVPLPVEPE</sequence>
<dbReference type="InterPro" id="IPR018691">
    <property type="entry name" value="DUF2188"/>
</dbReference>
<reference evidence="2 5" key="2">
    <citation type="submission" date="2020-08" db="EMBL/GenBank/DDBJ databases">
        <title>Amycolatopsis echigonensis JCM 21831.</title>
        <authorList>
            <person name="Tedsree N."/>
            <person name="Kuncharoen N."/>
            <person name="Likhitwitayawuid K."/>
            <person name="Tanasupawat S."/>
        </authorList>
    </citation>
    <scope>NUCLEOTIDE SEQUENCE [LARGE SCALE GENOMIC DNA]</scope>
    <source>
        <strain evidence="2 5">JCM 21831</strain>
    </source>
</reference>
<protein>
    <submittedName>
        <fullName evidence="2">DUF2188 domain-containing protein</fullName>
    </submittedName>
    <submittedName>
        <fullName evidence="3">Uncharacterized protein DUF2188</fullName>
    </submittedName>
</protein>
<dbReference type="Proteomes" id="UP000233750">
    <property type="component" value="Unassembled WGS sequence"/>
</dbReference>
<reference evidence="3 4" key="1">
    <citation type="submission" date="2017-12" db="EMBL/GenBank/DDBJ databases">
        <title>Sequencing the genomes of 1000 Actinobacteria strains.</title>
        <authorList>
            <person name="Klenk H.-P."/>
        </authorList>
    </citation>
    <scope>NUCLEOTIDE SEQUENCE [LARGE SCALE GENOMIC DNA]</scope>
    <source>
        <strain evidence="3 4">DSM 45165</strain>
    </source>
</reference>